<evidence type="ECO:0000313" key="3">
    <source>
        <dbReference type="Proteomes" id="UP000664800"/>
    </source>
</evidence>
<gene>
    <name evidence="2" type="ORF">J0I24_14535</name>
</gene>
<feature type="compositionally biased region" description="Basic and acidic residues" evidence="1">
    <location>
        <begin position="161"/>
        <end position="175"/>
    </location>
</feature>
<reference evidence="2" key="1">
    <citation type="submission" date="2021-02" db="EMBL/GenBank/DDBJ databases">
        <title>Thiocyanate and organic carbon inputs drive convergent selection for specific autotrophic Afipia and Thiobacillus strains within complex microbiomes.</title>
        <authorList>
            <person name="Huddy R.J."/>
            <person name="Sachdeva R."/>
            <person name="Kadzinga F."/>
            <person name="Kantor R.S."/>
            <person name="Harrison S.T.L."/>
            <person name="Banfield J.F."/>
        </authorList>
    </citation>
    <scope>NUCLEOTIDE SEQUENCE</scope>
    <source>
        <strain evidence="2">SCN18_13_7_16_R3_B_64_19</strain>
    </source>
</reference>
<dbReference type="EMBL" id="JAFKMR010000032">
    <property type="protein sequence ID" value="MBN8745499.1"/>
    <property type="molecule type" value="Genomic_DNA"/>
</dbReference>
<evidence type="ECO:0000256" key="1">
    <source>
        <dbReference type="SAM" id="MobiDB-lite"/>
    </source>
</evidence>
<dbReference type="RefSeq" id="WP_276732292.1">
    <property type="nucleotide sequence ID" value="NZ_JAFKMR010000032.1"/>
</dbReference>
<evidence type="ECO:0000313" key="2">
    <source>
        <dbReference type="EMBL" id="MBN8745499.1"/>
    </source>
</evidence>
<feature type="compositionally biased region" description="Gly residues" evidence="1">
    <location>
        <begin position="132"/>
        <end position="143"/>
    </location>
</feature>
<proteinExistence type="predicted"/>
<protein>
    <recommendedName>
        <fullName evidence="4">Helix-turn-helix domain-containing protein</fullName>
    </recommendedName>
</protein>
<name>A0A8I1MYN8_THIA3</name>
<accession>A0A8I1MYN8</accession>
<comment type="caution">
    <text evidence="2">The sequence shown here is derived from an EMBL/GenBank/DDBJ whole genome shotgun (WGS) entry which is preliminary data.</text>
</comment>
<organism evidence="2 3">
    <name type="scientific">Thiomonas arsenitoxydans (strain DSM 22701 / CIP 110005 / 3As)</name>
    <dbReference type="NCBI Taxonomy" id="426114"/>
    <lineage>
        <taxon>Bacteria</taxon>
        <taxon>Pseudomonadati</taxon>
        <taxon>Pseudomonadota</taxon>
        <taxon>Betaproteobacteria</taxon>
        <taxon>Burkholderiales</taxon>
        <taxon>Thiomonas</taxon>
    </lineage>
</organism>
<sequence length="363" mass="40077">MADIKSTHSGGVIRVQVPPGAWGAVPTALIEDARLSLEARAVAAWLATRPPGWQIAVPPLCRTLGLGRDRWRRVAREMEDAGYLSRRAHQGGTIQKNGRQHAGTWRWEILFCAVPHISDTTETAKPSMDGFSGDGTSGDGTSGDGKHGDKNQIGLKKKDSKKTEVSKERVERADRATTATLSSPLPGFGFFVNELGITVQQGNERDEQALAVIQSFESEQVAAAVAQAAAAEAHGRAFPTAVLKARKKQGKGEKIDDGPTFREWLSSFAGEVVIHNDDPVFDYAWDAGVPVEFLTLQWYEFRQRYGTNDKRYRDWREVFRKSVRGNWFRLWALRDDGQEAMLTTAGVQAKQVMAADERRAKAA</sequence>
<dbReference type="Proteomes" id="UP000664800">
    <property type="component" value="Unassembled WGS sequence"/>
</dbReference>
<evidence type="ECO:0008006" key="4">
    <source>
        <dbReference type="Google" id="ProtNLM"/>
    </source>
</evidence>
<feature type="region of interest" description="Disordered" evidence="1">
    <location>
        <begin position="122"/>
        <end position="178"/>
    </location>
</feature>
<dbReference type="AlphaFoldDB" id="A0A8I1MYN8"/>